<keyword evidence="4" id="KW-1185">Reference proteome</keyword>
<dbReference type="GO" id="GO:0004553">
    <property type="term" value="F:hydrolase activity, hydrolyzing O-glycosyl compounds"/>
    <property type="evidence" value="ECO:0007669"/>
    <property type="project" value="InterPro"/>
</dbReference>
<protein>
    <recommendedName>
        <fullName evidence="5">Beta-glucosidase</fullName>
    </recommendedName>
</protein>
<evidence type="ECO:0000256" key="2">
    <source>
        <dbReference type="ARBA" id="ARBA00022801"/>
    </source>
</evidence>
<dbReference type="EMBL" id="JACBAZ010000033">
    <property type="protein sequence ID" value="NWK57767.1"/>
    <property type="molecule type" value="Genomic_DNA"/>
</dbReference>
<name>A0A851GRW0_9BACT</name>
<evidence type="ECO:0000256" key="1">
    <source>
        <dbReference type="ARBA" id="ARBA00005336"/>
    </source>
</evidence>
<dbReference type="AlphaFoldDB" id="A0A851GRW0"/>
<dbReference type="PANTHER" id="PTHR42715:SF10">
    <property type="entry name" value="BETA-GLUCOSIDASE"/>
    <property type="match status" value="1"/>
</dbReference>
<evidence type="ECO:0008006" key="5">
    <source>
        <dbReference type="Google" id="ProtNLM"/>
    </source>
</evidence>
<reference evidence="3 4" key="1">
    <citation type="submission" date="2020-07" db="EMBL/GenBank/DDBJ databases">
        <title>Roseicoccus Jingziensis gen. nov., sp. nov., isolated from coastal seawater.</title>
        <authorList>
            <person name="Feng X."/>
        </authorList>
    </citation>
    <scope>NUCLEOTIDE SEQUENCE [LARGE SCALE GENOMIC DNA]</scope>
    <source>
        <strain evidence="3 4">N1E253</strain>
    </source>
</reference>
<gene>
    <name evidence="3" type="ORF">HW115_19265</name>
</gene>
<dbReference type="PANTHER" id="PTHR42715">
    <property type="entry name" value="BETA-GLUCOSIDASE"/>
    <property type="match status" value="1"/>
</dbReference>
<dbReference type="GO" id="GO:0005975">
    <property type="term" value="P:carbohydrate metabolic process"/>
    <property type="evidence" value="ECO:0007669"/>
    <property type="project" value="InterPro"/>
</dbReference>
<dbReference type="Proteomes" id="UP000557872">
    <property type="component" value="Unassembled WGS sequence"/>
</dbReference>
<sequence length="52" mass="5806">NRVNGVYASEHKWLQETVAKKEWGFDGVMVSDWVAAHNAKACALGGLDLERF</sequence>
<evidence type="ECO:0000313" key="3">
    <source>
        <dbReference type="EMBL" id="NWK57767.1"/>
    </source>
</evidence>
<organism evidence="3 4">
    <name type="scientific">Oceaniferula marina</name>
    <dbReference type="NCBI Taxonomy" id="2748318"/>
    <lineage>
        <taxon>Bacteria</taxon>
        <taxon>Pseudomonadati</taxon>
        <taxon>Verrucomicrobiota</taxon>
        <taxon>Verrucomicrobiia</taxon>
        <taxon>Verrucomicrobiales</taxon>
        <taxon>Verrucomicrobiaceae</taxon>
        <taxon>Oceaniferula</taxon>
    </lineage>
</organism>
<comment type="caution">
    <text evidence="3">The sequence shown here is derived from an EMBL/GenBank/DDBJ whole genome shotgun (WGS) entry which is preliminary data.</text>
</comment>
<proteinExistence type="inferred from homology"/>
<accession>A0A851GRW0</accession>
<dbReference type="SUPFAM" id="SSF51445">
    <property type="entry name" value="(Trans)glycosidases"/>
    <property type="match status" value="1"/>
</dbReference>
<keyword evidence="2" id="KW-0378">Hydrolase</keyword>
<comment type="similarity">
    <text evidence="1">Belongs to the glycosyl hydrolase 3 family.</text>
</comment>
<feature type="non-terminal residue" evidence="3">
    <location>
        <position position="1"/>
    </location>
</feature>
<dbReference type="InterPro" id="IPR017853">
    <property type="entry name" value="GH"/>
</dbReference>
<evidence type="ECO:0000313" key="4">
    <source>
        <dbReference type="Proteomes" id="UP000557872"/>
    </source>
</evidence>
<dbReference type="InterPro" id="IPR050288">
    <property type="entry name" value="Cellulose_deg_GH3"/>
</dbReference>
<dbReference type="InterPro" id="IPR036962">
    <property type="entry name" value="Glyco_hydro_3_N_sf"/>
</dbReference>
<dbReference type="Gene3D" id="3.20.20.300">
    <property type="entry name" value="Glycoside hydrolase, family 3, N-terminal domain"/>
    <property type="match status" value="1"/>
</dbReference>